<name>A0ACC0HQ36_9ERIC</name>
<dbReference type="EMBL" id="CM045761">
    <property type="protein sequence ID" value="KAI8014181.1"/>
    <property type="molecule type" value="Genomic_DNA"/>
</dbReference>
<reference evidence="1 2" key="1">
    <citation type="journal article" date="2022" name="Plant J.">
        <title>Chromosome-level genome of Camellia lanceoleosa provides a valuable resource for understanding genome evolution and self-incompatibility.</title>
        <authorList>
            <person name="Gong W."/>
            <person name="Xiao S."/>
            <person name="Wang L."/>
            <person name="Liao Z."/>
            <person name="Chang Y."/>
            <person name="Mo W."/>
            <person name="Hu G."/>
            <person name="Li W."/>
            <person name="Zhao G."/>
            <person name="Zhu H."/>
            <person name="Hu X."/>
            <person name="Ji K."/>
            <person name="Xiang X."/>
            <person name="Song Q."/>
            <person name="Yuan D."/>
            <person name="Jin S."/>
            <person name="Zhang L."/>
        </authorList>
    </citation>
    <scope>NUCLEOTIDE SEQUENCE [LARGE SCALE GENOMIC DNA]</scope>
    <source>
        <strain evidence="1">SQ_2022a</strain>
    </source>
</reference>
<accession>A0ACC0HQ36</accession>
<evidence type="ECO:0000313" key="2">
    <source>
        <dbReference type="Proteomes" id="UP001060215"/>
    </source>
</evidence>
<protein>
    <submittedName>
        <fullName evidence="1">Uncharacterized protein</fullName>
    </submittedName>
</protein>
<sequence length="77" mass="8184">MAANRVGVLFVFLVCGVFLLGAKPELASAKVCPQICRAADYMTCDSSGEERLSPKCNCCFAGKGCTIYYSDGTSKIC</sequence>
<keyword evidence="2" id="KW-1185">Reference proteome</keyword>
<dbReference type="Proteomes" id="UP001060215">
    <property type="component" value="Chromosome 4"/>
</dbReference>
<gene>
    <name evidence="1" type="ORF">LOK49_LG05G02087</name>
</gene>
<comment type="caution">
    <text evidence="1">The sequence shown here is derived from an EMBL/GenBank/DDBJ whole genome shotgun (WGS) entry which is preliminary data.</text>
</comment>
<organism evidence="1 2">
    <name type="scientific">Camellia lanceoleosa</name>
    <dbReference type="NCBI Taxonomy" id="1840588"/>
    <lineage>
        <taxon>Eukaryota</taxon>
        <taxon>Viridiplantae</taxon>
        <taxon>Streptophyta</taxon>
        <taxon>Embryophyta</taxon>
        <taxon>Tracheophyta</taxon>
        <taxon>Spermatophyta</taxon>
        <taxon>Magnoliopsida</taxon>
        <taxon>eudicotyledons</taxon>
        <taxon>Gunneridae</taxon>
        <taxon>Pentapetalae</taxon>
        <taxon>asterids</taxon>
        <taxon>Ericales</taxon>
        <taxon>Theaceae</taxon>
        <taxon>Camellia</taxon>
    </lineage>
</organism>
<evidence type="ECO:0000313" key="1">
    <source>
        <dbReference type="EMBL" id="KAI8014181.1"/>
    </source>
</evidence>
<proteinExistence type="predicted"/>